<keyword evidence="1" id="KW-0472">Membrane</keyword>
<evidence type="ECO:0000256" key="1">
    <source>
        <dbReference type="SAM" id="Phobius"/>
    </source>
</evidence>
<reference evidence="2" key="1">
    <citation type="submission" date="2014-11" db="EMBL/GenBank/DDBJ databases">
        <authorList>
            <person name="Amaro Gonzalez C."/>
        </authorList>
    </citation>
    <scope>NUCLEOTIDE SEQUENCE</scope>
</reference>
<keyword evidence="1" id="KW-1133">Transmembrane helix</keyword>
<dbReference type="AlphaFoldDB" id="A0A0E9XUM5"/>
<evidence type="ECO:0000313" key="2">
    <source>
        <dbReference type="EMBL" id="JAI06122.1"/>
    </source>
</evidence>
<accession>A0A0E9XUM5</accession>
<keyword evidence="1" id="KW-0812">Transmembrane</keyword>
<dbReference type="EMBL" id="GBXM01002456">
    <property type="protein sequence ID" value="JAI06122.1"/>
    <property type="molecule type" value="Transcribed_RNA"/>
</dbReference>
<name>A0A0E9XUM5_ANGAN</name>
<reference evidence="2" key="2">
    <citation type="journal article" date="2015" name="Fish Shellfish Immunol.">
        <title>Early steps in the European eel (Anguilla anguilla)-Vibrio vulnificus interaction in the gills: Role of the RtxA13 toxin.</title>
        <authorList>
            <person name="Callol A."/>
            <person name="Pajuelo D."/>
            <person name="Ebbesson L."/>
            <person name="Teles M."/>
            <person name="MacKenzie S."/>
            <person name="Amaro C."/>
        </authorList>
    </citation>
    <scope>NUCLEOTIDE SEQUENCE</scope>
</reference>
<protein>
    <submittedName>
        <fullName evidence="2">Uncharacterized protein</fullName>
    </submittedName>
</protein>
<proteinExistence type="predicted"/>
<sequence>MYYVKIPCISIIIYFITYLFQYILYIISIFHF</sequence>
<feature type="transmembrane region" description="Helical" evidence="1">
    <location>
        <begin position="12"/>
        <end position="31"/>
    </location>
</feature>
<organism evidence="2">
    <name type="scientific">Anguilla anguilla</name>
    <name type="common">European freshwater eel</name>
    <name type="synonym">Muraena anguilla</name>
    <dbReference type="NCBI Taxonomy" id="7936"/>
    <lineage>
        <taxon>Eukaryota</taxon>
        <taxon>Metazoa</taxon>
        <taxon>Chordata</taxon>
        <taxon>Craniata</taxon>
        <taxon>Vertebrata</taxon>
        <taxon>Euteleostomi</taxon>
        <taxon>Actinopterygii</taxon>
        <taxon>Neopterygii</taxon>
        <taxon>Teleostei</taxon>
        <taxon>Anguilliformes</taxon>
        <taxon>Anguillidae</taxon>
        <taxon>Anguilla</taxon>
    </lineage>
</organism>